<dbReference type="AlphaFoldDB" id="A0A444ISH7"/>
<sequence length="62" mass="6943">MTTDLHTLIRNQDLARQDLSCLYEITKILAAGTDLQESLNSVVRVLADMKEMENGTVTIVIH</sequence>
<reference evidence="1 2" key="1">
    <citation type="submission" date="2017-01" db="EMBL/GenBank/DDBJ databases">
        <title>The cable genome- insights into the physiology and evolution of filamentous bacteria capable of sulfide oxidation via long distance electron transfer.</title>
        <authorList>
            <person name="Schreiber L."/>
            <person name="Bjerg J.T."/>
            <person name="Boggild A."/>
            <person name="Van De Vossenberg J."/>
            <person name="Meysman F."/>
            <person name="Nielsen L.P."/>
            <person name="Schramm A."/>
            <person name="Kjeldsen K.U."/>
        </authorList>
    </citation>
    <scope>NUCLEOTIDE SEQUENCE [LARGE SCALE GENOMIC DNA]</scope>
    <source>
        <strain evidence="1">A1</strain>
    </source>
</reference>
<evidence type="ECO:0000313" key="2">
    <source>
        <dbReference type="Proteomes" id="UP000288086"/>
    </source>
</evidence>
<comment type="caution">
    <text evidence="1">The sequence shown here is derived from an EMBL/GenBank/DDBJ whole genome shotgun (WGS) entry which is preliminary data.</text>
</comment>
<evidence type="ECO:0000313" key="1">
    <source>
        <dbReference type="EMBL" id="RWX43756.1"/>
    </source>
</evidence>
<dbReference type="InterPro" id="IPR029016">
    <property type="entry name" value="GAF-like_dom_sf"/>
</dbReference>
<name>A0A444ISH7_9BACT</name>
<proteinExistence type="predicted"/>
<gene>
    <name evidence="1" type="ORF">VT98_14181</name>
</gene>
<dbReference type="Proteomes" id="UP000288086">
    <property type="component" value="Unassembled WGS sequence"/>
</dbReference>
<dbReference type="EMBL" id="MTKP01000418">
    <property type="protein sequence ID" value="RWX43756.1"/>
    <property type="molecule type" value="Genomic_DNA"/>
</dbReference>
<organism evidence="1 2">
    <name type="scientific">Candidatus Electrothrix communis</name>
    <dbReference type="NCBI Taxonomy" id="1859133"/>
    <lineage>
        <taxon>Bacteria</taxon>
        <taxon>Pseudomonadati</taxon>
        <taxon>Thermodesulfobacteriota</taxon>
        <taxon>Desulfobulbia</taxon>
        <taxon>Desulfobulbales</taxon>
        <taxon>Desulfobulbaceae</taxon>
        <taxon>Candidatus Electrothrix</taxon>
    </lineage>
</organism>
<accession>A0A444ISH7</accession>
<keyword evidence="2" id="KW-1185">Reference proteome</keyword>
<protein>
    <submittedName>
        <fullName evidence="1">Nif-specific regulatory protein</fullName>
    </submittedName>
</protein>
<dbReference type="Gene3D" id="3.30.450.40">
    <property type="match status" value="1"/>
</dbReference>